<reference evidence="5 6" key="1">
    <citation type="submission" date="2014-04" db="EMBL/GenBank/DDBJ databases">
        <authorList>
            <consortium name="International Citrus Genome Consortium"/>
            <person name="Gmitter F."/>
            <person name="Chen C."/>
            <person name="Farmerie W."/>
            <person name="Harkins T."/>
            <person name="Desany B."/>
            <person name="Mohiuddin M."/>
            <person name="Kodira C."/>
            <person name="Borodovsky M."/>
            <person name="Lomsadze A."/>
            <person name="Burns P."/>
            <person name="Jenkins J."/>
            <person name="Prochnik S."/>
            <person name="Shu S."/>
            <person name="Chapman J."/>
            <person name="Pitluck S."/>
            <person name="Schmutz J."/>
            <person name="Rokhsar D."/>
        </authorList>
    </citation>
    <scope>NUCLEOTIDE SEQUENCE</scope>
</reference>
<accession>A0A067F6X8</accession>
<dbReference type="InterPro" id="IPR044286">
    <property type="entry name" value="SINL_plant"/>
</dbReference>
<feature type="domain" description="E3 ubiquitin-protein ligase Sina-like RING finger" evidence="4">
    <location>
        <begin position="21"/>
        <end position="56"/>
    </location>
</feature>
<dbReference type="Proteomes" id="UP000027120">
    <property type="component" value="Unassembled WGS sequence"/>
</dbReference>
<evidence type="ECO:0000313" key="5">
    <source>
        <dbReference type="EMBL" id="KDO63139.1"/>
    </source>
</evidence>
<dbReference type="Gene3D" id="3.30.40.10">
    <property type="entry name" value="Zinc/RING finger domain, C3HC4 (zinc finger)"/>
    <property type="match status" value="2"/>
</dbReference>
<dbReference type="InterPro" id="IPR013083">
    <property type="entry name" value="Znf_RING/FYVE/PHD"/>
</dbReference>
<gene>
    <name evidence="5" type="ORF">CISIN_1g042263mg</name>
</gene>
<dbReference type="PANTHER" id="PTHR46632">
    <property type="entry name" value="E3 UBIQUITIN-PROTEIN LIGASE SINA-LIKE 4"/>
    <property type="match status" value="1"/>
</dbReference>
<evidence type="ECO:0000256" key="3">
    <source>
        <dbReference type="ARBA" id="ARBA00022833"/>
    </source>
</evidence>
<dbReference type="Pfam" id="PF21362">
    <property type="entry name" value="Sina_RING"/>
    <property type="match status" value="1"/>
</dbReference>
<dbReference type="GO" id="GO:0008270">
    <property type="term" value="F:zinc ion binding"/>
    <property type="evidence" value="ECO:0007669"/>
    <property type="project" value="UniProtKB-KW"/>
</dbReference>
<dbReference type="EMBL" id="KK784914">
    <property type="protein sequence ID" value="KDO63139.1"/>
    <property type="molecule type" value="Genomic_DNA"/>
</dbReference>
<evidence type="ECO:0000313" key="6">
    <source>
        <dbReference type="Proteomes" id="UP000027120"/>
    </source>
</evidence>
<feature type="non-terminal residue" evidence="5">
    <location>
        <position position="1"/>
    </location>
</feature>
<dbReference type="STRING" id="2711.A0A067F6X8"/>
<keyword evidence="3" id="KW-0862">Zinc</keyword>
<dbReference type="PANTHER" id="PTHR46632:SF16">
    <property type="entry name" value="E3 UBIQUITIN-PROTEIN LIGASE SINA-LIKE 10"/>
    <property type="match status" value="1"/>
</dbReference>
<organism evidence="5 6">
    <name type="scientific">Citrus sinensis</name>
    <name type="common">Sweet orange</name>
    <name type="synonym">Citrus aurantium var. sinensis</name>
    <dbReference type="NCBI Taxonomy" id="2711"/>
    <lineage>
        <taxon>Eukaryota</taxon>
        <taxon>Viridiplantae</taxon>
        <taxon>Streptophyta</taxon>
        <taxon>Embryophyta</taxon>
        <taxon>Tracheophyta</taxon>
        <taxon>Spermatophyta</taxon>
        <taxon>Magnoliopsida</taxon>
        <taxon>eudicotyledons</taxon>
        <taxon>Gunneridae</taxon>
        <taxon>Pentapetalae</taxon>
        <taxon>rosids</taxon>
        <taxon>malvids</taxon>
        <taxon>Sapindales</taxon>
        <taxon>Rutaceae</taxon>
        <taxon>Aurantioideae</taxon>
        <taxon>Citrus</taxon>
    </lineage>
</organism>
<keyword evidence="2" id="KW-0863">Zinc-finger</keyword>
<proteinExistence type="predicted"/>
<protein>
    <recommendedName>
        <fullName evidence="4">E3 ubiquitin-protein ligase Sina-like RING finger domain-containing protein</fullName>
    </recommendedName>
</protein>
<dbReference type="SUPFAM" id="SSF49599">
    <property type="entry name" value="TRAF domain-like"/>
    <property type="match status" value="1"/>
</dbReference>
<keyword evidence="1" id="KW-0479">Metal-binding</keyword>
<evidence type="ECO:0000256" key="2">
    <source>
        <dbReference type="ARBA" id="ARBA00022771"/>
    </source>
</evidence>
<dbReference type="AlphaFoldDB" id="A0A067F6X8"/>
<evidence type="ECO:0000256" key="1">
    <source>
        <dbReference type="ARBA" id="ARBA00022723"/>
    </source>
</evidence>
<dbReference type="SUPFAM" id="SSF57850">
    <property type="entry name" value="RING/U-box"/>
    <property type="match status" value="1"/>
</dbReference>
<sequence length="159" mass="17849">LRSCKNGSITSTISDQDLFDCPIWYQALKVPVSQSINGHIICSSCLAKVNNKCPACRSCVMLRSRVMDIALEKTMSFGENKDHERNCQCAPCACPLLDCNFLGSASQLYLYFSWKNGKTFVSFTYKKRVKVTLNVNDSVFLFRQQKNGHLFSLKNVVAG</sequence>
<name>A0A067F6X8_CITSI</name>
<evidence type="ECO:0000259" key="4">
    <source>
        <dbReference type="Pfam" id="PF21362"/>
    </source>
</evidence>
<keyword evidence="6" id="KW-1185">Reference proteome</keyword>
<dbReference type="InterPro" id="IPR049548">
    <property type="entry name" value="Sina-like_RING"/>
</dbReference>